<dbReference type="InterPro" id="IPR011659">
    <property type="entry name" value="WD40"/>
</dbReference>
<feature type="chain" id="PRO_5046953287" evidence="4">
    <location>
        <begin position="21"/>
        <end position="715"/>
    </location>
</feature>
<dbReference type="Pfam" id="PF00326">
    <property type="entry name" value="Peptidase_S9"/>
    <property type="match status" value="1"/>
</dbReference>
<sequence>MRNALTIALLLALATSPVLAADTDTVAPVDTAITLDHAPHPFNVRDLVMMQRVSDPQLSPDGRHAAFSVRSTDYAANKGVNAIYIQDLDGGEPRSVVNMAANTPRWSPDGRSLYFLAPVNGVVQLWRRSVGDLLAAGGHRPPTSLAPVQVSHGVLDVQAYKLSPDGKSVLLSYAVFTDCDTLACTKQMQDKRAADKATGTLYKKLFVRHWDTWSDGTRNQLYLGRFDEKGQLPTESTLLSRGIDGDVPSKPFGDDSEFAFSPDGKTVYFGVRIAGRSEPWSTNFDIYKVPADGSAVPANLTAENKAWDAYPVPSPDGKTLYYLAMKVPGFEADRFGIMALDLATGAKREIDPQWDRSPGGMGISADGKTLYVTADDKGQHPLFAVETASGKVRQLVGDGEVESYSLAGSRLLLARNDLKRPTDLYTTNADGKDLKQVTHYNTALLKNAHEGDFEFFTFKGWNNEPVQGYVVKPAGYQPGKKYPVAFIIHGGPQGAMTNGWSYRWNPQTYAGQGFAVVTINFHGSTGYGQKFTDSISGDWGGKPLEDLKLGWQAALDKYSFLDGNRACALGASYGGYMTYWIAGVWNQPWKCLIDHDGVFDARMMYYATEELWFEERENGGPQYEVPANYEKFNPVDHVKDWRVPMLVVHSGNDFRIPITQGLGAFTVMQRRGVPSEFLTFPNENHWVLKPHNSVLWHDTVNAWLKQWTAEPKAKQ</sequence>
<protein>
    <submittedName>
        <fullName evidence="6">S9 family peptidase</fullName>
    </submittedName>
</protein>
<dbReference type="InterPro" id="IPR029058">
    <property type="entry name" value="AB_hydrolase_fold"/>
</dbReference>
<accession>A0ABW8KEI9</accession>
<evidence type="ECO:0000259" key="5">
    <source>
        <dbReference type="Pfam" id="PF00326"/>
    </source>
</evidence>
<dbReference type="InterPro" id="IPR001375">
    <property type="entry name" value="Peptidase_S9_cat"/>
</dbReference>
<dbReference type="EMBL" id="JADIKL010000001">
    <property type="protein sequence ID" value="MFK2929567.1"/>
    <property type="molecule type" value="Genomic_DNA"/>
</dbReference>
<comment type="caution">
    <text evidence="6">The sequence shown here is derived from an EMBL/GenBank/DDBJ whole genome shotgun (WGS) entry which is preliminary data.</text>
</comment>
<dbReference type="Gene3D" id="3.40.50.1820">
    <property type="entry name" value="alpha/beta hydrolase"/>
    <property type="match status" value="1"/>
</dbReference>
<evidence type="ECO:0000256" key="2">
    <source>
        <dbReference type="ARBA" id="ARBA00022801"/>
    </source>
</evidence>
<dbReference type="Pfam" id="PF07676">
    <property type="entry name" value="PD40"/>
    <property type="match status" value="3"/>
</dbReference>
<name>A0ABW8KEI9_9GAMM</name>
<evidence type="ECO:0000256" key="3">
    <source>
        <dbReference type="ARBA" id="ARBA00022825"/>
    </source>
</evidence>
<organism evidence="6 7">
    <name type="scientific">Dyella agri</name>
    <dbReference type="NCBI Taxonomy" id="1926869"/>
    <lineage>
        <taxon>Bacteria</taxon>
        <taxon>Pseudomonadati</taxon>
        <taxon>Pseudomonadota</taxon>
        <taxon>Gammaproteobacteria</taxon>
        <taxon>Lysobacterales</taxon>
        <taxon>Rhodanobacteraceae</taxon>
        <taxon>Dyella</taxon>
    </lineage>
</organism>
<dbReference type="SUPFAM" id="SSF82171">
    <property type="entry name" value="DPP6 N-terminal domain-like"/>
    <property type="match status" value="1"/>
</dbReference>
<gene>
    <name evidence="6" type="ORF">ISP14_02070</name>
</gene>
<dbReference type="RefSeq" id="WP_404535817.1">
    <property type="nucleotide sequence ID" value="NZ_JADIKL010000001.1"/>
</dbReference>
<evidence type="ECO:0000256" key="1">
    <source>
        <dbReference type="ARBA" id="ARBA00022729"/>
    </source>
</evidence>
<dbReference type="Gene3D" id="2.120.10.30">
    <property type="entry name" value="TolB, C-terminal domain"/>
    <property type="match status" value="3"/>
</dbReference>
<reference evidence="6 7" key="1">
    <citation type="submission" date="2020-10" db="EMBL/GenBank/DDBJ databases">
        <title>Phylogeny of dyella-like bacteria.</title>
        <authorList>
            <person name="Fu J."/>
        </authorList>
    </citation>
    <scope>NUCLEOTIDE SEQUENCE [LARGE SCALE GENOMIC DNA]</scope>
    <source>
        <strain evidence="6 7">DKC-1</strain>
    </source>
</reference>
<keyword evidence="3" id="KW-0720">Serine protease</keyword>
<dbReference type="PANTHER" id="PTHR42776">
    <property type="entry name" value="SERINE PEPTIDASE S9 FAMILY MEMBER"/>
    <property type="match status" value="1"/>
</dbReference>
<evidence type="ECO:0000313" key="6">
    <source>
        <dbReference type="EMBL" id="MFK2929567.1"/>
    </source>
</evidence>
<evidence type="ECO:0000256" key="4">
    <source>
        <dbReference type="SAM" id="SignalP"/>
    </source>
</evidence>
<keyword evidence="1 4" id="KW-0732">Signal</keyword>
<dbReference type="InterPro" id="IPR011042">
    <property type="entry name" value="6-blade_b-propeller_TolB-like"/>
</dbReference>
<feature type="domain" description="Peptidase S9 prolyl oligopeptidase catalytic" evidence="5">
    <location>
        <begin position="500"/>
        <end position="708"/>
    </location>
</feature>
<proteinExistence type="predicted"/>
<evidence type="ECO:0000313" key="7">
    <source>
        <dbReference type="Proteomes" id="UP001620397"/>
    </source>
</evidence>
<dbReference type="Proteomes" id="UP001620397">
    <property type="component" value="Unassembled WGS sequence"/>
</dbReference>
<dbReference type="SUPFAM" id="SSF53474">
    <property type="entry name" value="alpha/beta-Hydrolases"/>
    <property type="match status" value="1"/>
</dbReference>
<keyword evidence="7" id="KW-1185">Reference proteome</keyword>
<dbReference type="PANTHER" id="PTHR42776:SF13">
    <property type="entry name" value="DIPEPTIDYL-PEPTIDASE 5"/>
    <property type="match status" value="1"/>
</dbReference>
<feature type="signal peptide" evidence="4">
    <location>
        <begin position="1"/>
        <end position="20"/>
    </location>
</feature>
<keyword evidence="3" id="KW-0645">Protease</keyword>
<keyword evidence="2" id="KW-0378">Hydrolase</keyword>